<accession>A0AA87Z1U7</accession>
<reference evidence="2" key="1">
    <citation type="submission" date="2023-07" db="EMBL/GenBank/DDBJ databases">
        <title>draft genome sequence of fig (Ficus carica).</title>
        <authorList>
            <person name="Takahashi T."/>
            <person name="Nishimura K."/>
        </authorList>
    </citation>
    <scope>NUCLEOTIDE SEQUENCE</scope>
</reference>
<sequence length="40" mass="4683">MQYCGELVLRTKSFKYVWQASCLVLYRSALGRVWSTILVL</sequence>
<evidence type="ECO:0000313" key="1">
    <source>
        <dbReference type="EMBL" id="GMN21355.1"/>
    </source>
</evidence>
<protein>
    <submittedName>
        <fullName evidence="2">Uncharacterized protein</fullName>
    </submittedName>
</protein>
<keyword evidence="3" id="KW-1185">Reference proteome</keyword>
<dbReference type="Proteomes" id="UP001187192">
    <property type="component" value="Unassembled WGS sequence"/>
</dbReference>
<dbReference type="EMBL" id="BTGU01009392">
    <property type="protein sequence ID" value="GMN23570.1"/>
    <property type="molecule type" value="Genomic_DNA"/>
</dbReference>
<dbReference type="AlphaFoldDB" id="A0AA87Z1U7"/>
<proteinExistence type="predicted"/>
<name>A0AA87Z1U7_FICCA</name>
<gene>
    <name evidence="1" type="ORF">TIFTF001_051110</name>
    <name evidence="2" type="ORF">TIFTF001_051314</name>
</gene>
<evidence type="ECO:0000313" key="3">
    <source>
        <dbReference type="Proteomes" id="UP001187192"/>
    </source>
</evidence>
<organism evidence="2 3">
    <name type="scientific">Ficus carica</name>
    <name type="common">Common fig</name>
    <dbReference type="NCBI Taxonomy" id="3494"/>
    <lineage>
        <taxon>Eukaryota</taxon>
        <taxon>Viridiplantae</taxon>
        <taxon>Streptophyta</taxon>
        <taxon>Embryophyta</taxon>
        <taxon>Tracheophyta</taxon>
        <taxon>Spermatophyta</taxon>
        <taxon>Magnoliopsida</taxon>
        <taxon>eudicotyledons</taxon>
        <taxon>Gunneridae</taxon>
        <taxon>Pentapetalae</taxon>
        <taxon>rosids</taxon>
        <taxon>fabids</taxon>
        <taxon>Rosales</taxon>
        <taxon>Moraceae</taxon>
        <taxon>Ficeae</taxon>
        <taxon>Ficus</taxon>
    </lineage>
</organism>
<dbReference type="EMBL" id="BTGU01009122">
    <property type="protein sequence ID" value="GMN21355.1"/>
    <property type="molecule type" value="Genomic_DNA"/>
</dbReference>
<comment type="caution">
    <text evidence="2">The sequence shown here is derived from an EMBL/GenBank/DDBJ whole genome shotgun (WGS) entry which is preliminary data.</text>
</comment>
<evidence type="ECO:0000313" key="2">
    <source>
        <dbReference type="EMBL" id="GMN23570.1"/>
    </source>
</evidence>
<feature type="non-terminal residue" evidence="2">
    <location>
        <position position="1"/>
    </location>
</feature>